<dbReference type="RefSeq" id="XP_028866614.1">
    <property type="nucleotide sequence ID" value="XM_029010781.1"/>
</dbReference>
<name>A0A2H6KBK4_9APIC</name>
<dbReference type="GeneID" id="39874141"/>
<dbReference type="Proteomes" id="UP000236319">
    <property type="component" value="Unassembled WGS sequence"/>
</dbReference>
<dbReference type="EMBL" id="BDSA01000002">
    <property type="protein sequence ID" value="GBE60371.1"/>
    <property type="molecule type" value="Genomic_DNA"/>
</dbReference>
<gene>
    <name evidence="1" type="ORF">BOVATA_018640</name>
</gene>
<organism evidence="1 2">
    <name type="scientific">Babesia ovata</name>
    <dbReference type="NCBI Taxonomy" id="189622"/>
    <lineage>
        <taxon>Eukaryota</taxon>
        <taxon>Sar</taxon>
        <taxon>Alveolata</taxon>
        <taxon>Apicomplexa</taxon>
        <taxon>Aconoidasida</taxon>
        <taxon>Piroplasmida</taxon>
        <taxon>Babesiidae</taxon>
        <taxon>Babesia</taxon>
    </lineage>
</organism>
<reference evidence="1 2" key="1">
    <citation type="journal article" date="2017" name="BMC Genomics">
        <title>Whole-genome assembly of Babesia ovata and comparative genomics between closely related pathogens.</title>
        <authorList>
            <person name="Yamagishi J."/>
            <person name="Asada M."/>
            <person name="Hakimi H."/>
            <person name="Tanaka T.Q."/>
            <person name="Sugimoto C."/>
            <person name="Kawazu S."/>
        </authorList>
    </citation>
    <scope>NUCLEOTIDE SEQUENCE [LARGE SCALE GENOMIC DNA]</scope>
    <source>
        <strain evidence="1 2">Miyake</strain>
    </source>
</reference>
<proteinExistence type="predicted"/>
<dbReference type="AlphaFoldDB" id="A0A2H6KBK4"/>
<dbReference type="VEuPathDB" id="PiroplasmaDB:BOVATA_018640"/>
<accession>A0A2H6KBK4</accession>
<protein>
    <submittedName>
        <fullName evidence="1">Uncharacterized protein</fullName>
    </submittedName>
</protein>
<comment type="caution">
    <text evidence="1">The sequence shown here is derived from an EMBL/GenBank/DDBJ whole genome shotgun (WGS) entry which is preliminary data.</text>
</comment>
<keyword evidence="2" id="KW-1185">Reference proteome</keyword>
<evidence type="ECO:0000313" key="2">
    <source>
        <dbReference type="Proteomes" id="UP000236319"/>
    </source>
</evidence>
<sequence>MIYGSLTDVPTDLKECIDWLIAAKGSDDGNGFKAMAFEVYRFLATQRVGLKRPIALERIKDVSKKFIGQEVLKKRTYADMLLKRYKTPIDREVGKFRKMLNGMKESDFENVIRAKGVTAETFAEKLGKVVDGCETFLESIKTADEYESSYHPDVTWDRSCGKNPEACAMVLVGVAPMLYVGLHSLMDASAPGVLGLKKSNDDKNLEKVLFALGYVEPLCRPNLGCSDIRKALKGVNSTVLSTIYDLAGFWAFY</sequence>
<evidence type="ECO:0000313" key="1">
    <source>
        <dbReference type="EMBL" id="GBE60371.1"/>
    </source>
</evidence>
<dbReference type="OrthoDB" id="10412911at2759"/>